<evidence type="ECO:0000256" key="12">
    <source>
        <dbReference type="SAM" id="SignalP"/>
    </source>
</evidence>
<evidence type="ECO:0000313" key="16">
    <source>
        <dbReference type="Proteomes" id="UP000248198"/>
    </source>
</evidence>
<dbReference type="Proteomes" id="UP000248198">
    <property type="component" value="Unassembled WGS sequence"/>
</dbReference>
<sequence length="862" mass="98499">MTLKQRVLSFYLLSLFFLSWTAQAGILQVPKASGLGLENGVSKKLAAYRKSVLSKVRYELEFDLPEERQAAIQAKEVLRFELKEVKFPLQIDFKENAAKLKSVLVNQKKVPAQHQKEHLIIPAAYLKSGSNEVKIDFQAGEGALNRNTDYLYTLFVPDRARTVFPCFDQPNLKATYTLSLKLPLHWKAISNGILKDSLLENNRKVYKFNTSQAISTYLFAFAAGRFTQSQGMVSSMKTEFLFRETDTAKIRLSVPEIFKTHSNALKYLEQWTGIAYPFQKFGYVAIPDFQFGGMEHPGAIQYKAASLFLDNGATKDQINARNNLIAHETSHMWFGDLVTMDWFNDVWMKEVFANFMADKSMADANGSDEFDLKFLVDHFPAAYATDRTQGSNPIRQELDNLNEAGTMYGNIIYHKAPIMMRQLERLIGPEAFQKGIREYLRKFAGGNASWPDLIAILSKYSSADLKRWNKVWVNETGMPKIDYQMELKEGKINRLTIEQAPEQGLPRVWPQSFELTFFYPNYSREMTVRLDGAKTELKEAFGLEKPSFILFNSSGQGYGRWPVDTAMFAQLYKIEKPLRRASAYISLYENMLRAKSIEPGQLLNLFIQGLDKETDELSLKLINGYISAIFWNFSTMPERLKIAATLEDSLWSALQAQNSPNQKKILFKTYQDIYLSTAAADRLYQIWKSQTAPAGIRLSEDDYTSLAFSLALKGNADTSILRTQLGRIINADRKKRFEFIMPALSADQGTRDQFFKSLKEKQNRAKESNVLAALYYLHHPLRQNSSVRYLPESLNLLEELQVTGDIFFPQSWLQATFGNYQSTAAANTVRDFLKTHPSYNPKLRAKILQAADNLFRAEKLLK</sequence>
<reference evidence="15 16" key="1">
    <citation type="submission" date="2018-06" db="EMBL/GenBank/DDBJ databases">
        <title>Genomic Encyclopedia of Archaeal and Bacterial Type Strains, Phase II (KMG-II): from individual species to whole genera.</title>
        <authorList>
            <person name="Goeker M."/>
        </authorList>
    </citation>
    <scope>NUCLEOTIDE SEQUENCE [LARGE SCALE GENOMIC DNA]</scope>
    <source>
        <strain evidence="15 16">DSM 27372</strain>
    </source>
</reference>
<dbReference type="SUPFAM" id="SSF63737">
    <property type="entry name" value="Leukotriene A4 hydrolase N-terminal domain"/>
    <property type="match status" value="1"/>
</dbReference>
<gene>
    <name evidence="15" type="ORF">B0O44_105316</name>
</gene>
<keyword evidence="10" id="KW-0862">Zinc</keyword>
<evidence type="ECO:0000256" key="5">
    <source>
        <dbReference type="ARBA" id="ARBA00015611"/>
    </source>
</evidence>
<dbReference type="Gene3D" id="2.60.40.1730">
    <property type="entry name" value="tricorn interacting facor f3 domain"/>
    <property type="match status" value="1"/>
</dbReference>
<dbReference type="InterPro" id="IPR042097">
    <property type="entry name" value="Aminopeptidase_N-like_N_sf"/>
</dbReference>
<dbReference type="EMBL" id="QKLU01000005">
    <property type="protein sequence ID" value="PYF72941.1"/>
    <property type="molecule type" value="Genomic_DNA"/>
</dbReference>
<dbReference type="PANTHER" id="PTHR11533">
    <property type="entry name" value="PROTEASE M1 ZINC METALLOPROTEASE"/>
    <property type="match status" value="1"/>
</dbReference>
<evidence type="ECO:0000256" key="1">
    <source>
        <dbReference type="ARBA" id="ARBA00000098"/>
    </source>
</evidence>
<comment type="cofactor">
    <cofactor evidence="2">
        <name>Zn(2+)</name>
        <dbReference type="ChEBI" id="CHEBI:29105"/>
    </cofactor>
</comment>
<evidence type="ECO:0000256" key="6">
    <source>
        <dbReference type="ARBA" id="ARBA00022438"/>
    </source>
</evidence>
<comment type="caution">
    <text evidence="15">The sequence shown here is derived from an EMBL/GenBank/DDBJ whole genome shotgun (WGS) entry which is preliminary data.</text>
</comment>
<keyword evidence="7" id="KW-0645">Protease</keyword>
<evidence type="ECO:0000256" key="2">
    <source>
        <dbReference type="ARBA" id="ARBA00001947"/>
    </source>
</evidence>
<keyword evidence="8" id="KW-0479">Metal-binding</keyword>
<dbReference type="Pfam" id="PF17900">
    <property type="entry name" value="Peptidase_M1_N"/>
    <property type="match status" value="1"/>
</dbReference>
<keyword evidence="9" id="KW-0378">Hydrolase</keyword>
<evidence type="ECO:0000256" key="3">
    <source>
        <dbReference type="ARBA" id="ARBA00010136"/>
    </source>
</evidence>
<keyword evidence="6 15" id="KW-0031">Aminopeptidase</keyword>
<dbReference type="InterPro" id="IPR014782">
    <property type="entry name" value="Peptidase_M1_dom"/>
</dbReference>
<dbReference type="AlphaFoldDB" id="A0A318UBF8"/>
<protein>
    <recommendedName>
        <fullName evidence="5">Aminopeptidase N</fullName>
        <ecNumber evidence="4">3.4.11.2</ecNumber>
    </recommendedName>
</protein>
<proteinExistence type="inferred from homology"/>
<evidence type="ECO:0000259" key="14">
    <source>
        <dbReference type="Pfam" id="PF17900"/>
    </source>
</evidence>
<dbReference type="SUPFAM" id="SSF55486">
    <property type="entry name" value="Metalloproteases ('zincins'), catalytic domain"/>
    <property type="match status" value="1"/>
</dbReference>
<keyword evidence="11" id="KW-0482">Metalloprotease</keyword>
<evidence type="ECO:0000256" key="8">
    <source>
        <dbReference type="ARBA" id="ARBA00022723"/>
    </source>
</evidence>
<dbReference type="GO" id="GO:0070006">
    <property type="term" value="F:metalloaminopeptidase activity"/>
    <property type="evidence" value="ECO:0007669"/>
    <property type="project" value="TreeGrafter"/>
</dbReference>
<comment type="catalytic activity">
    <reaction evidence="1">
        <text>Release of an N-terminal amino acid, Xaa-|-Yaa- from a peptide, amide or arylamide. Xaa is preferably Ala, but may be most amino acids including Pro (slow action). When a terminal hydrophobic residue is followed by a prolyl residue, the two may be released as an intact Xaa-Pro dipeptide.</text>
        <dbReference type="EC" id="3.4.11.2"/>
    </reaction>
</comment>
<dbReference type="GO" id="GO:0005737">
    <property type="term" value="C:cytoplasm"/>
    <property type="evidence" value="ECO:0007669"/>
    <property type="project" value="TreeGrafter"/>
</dbReference>
<dbReference type="EC" id="3.4.11.2" evidence="4"/>
<feature type="domain" description="Peptidase M1 membrane alanine aminopeptidase" evidence="13">
    <location>
        <begin position="260"/>
        <end position="471"/>
    </location>
</feature>
<dbReference type="InterPro" id="IPR050344">
    <property type="entry name" value="Peptidase_M1_aminopeptidases"/>
</dbReference>
<dbReference type="GO" id="GO:0016020">
    <property type="term" value="C:membrane"/>
    <property type="evidence" value="ECO:0007669"/>
    <property type="project" value="TreeGrafter"/>
</dbReference>
<name>A0A318UBF8_9SPHI</name>
<dbReference type="OrthoDB" id="100605at2"/>
<evidence type="ECO:0000259" key="13">
    <source>
        <dbReference type="Pfam" id="PF01433"/>
    </source>
</evidence>
<dbReference type="PANTHER" id="PTHR11533:SF174">
    <property type="entry name" value="PUROMYCIN-SENSITIVE AMINOPEPTIDASE-RELATED"/>
    <property type="match status" value="1"/>
</dbReference>
<dbReference type="InterPro" id="IPR027268">
    <property type="entry name" value="Peptidase_M4/M1_CTD_sf"/>
</dbReference>
<evidence type="ECO:0000313" key="15">
    <source>
        <dbReference type="EMBL" id="PYF72941.1"/>
    </source>
</evidence>
<dbReference type="RefSeq" id="WP_110832844.1">
    <property type="nucleotide sequence ID" value="NZ_QKLU01000005.1"/>
</dbReference>
<dbReference type="PRINTS" id="PR00756">
    <property type="entry name" value="ALADIPTASE"/>
</dbReference>
<evidence type="ECO:0000256" key="9">
    <source>
        <dbReference type="ARBA" id="ARBA00022801"/>
    </source>
</evidence>
<feature type="signal peptide" evidence="12">
    <location>
        <begin position="1"/>
        <end position="24"/>
    </location>
</feature>
<evidence type="ECO:0000256" key="7">
    <source>
        <dbReference type="ARBA" id="ARBA00022670"/>
    </source>
</evidence>
<comment type="similarity">
    <text evidence="3">Belongs to the peptidase M1 family.</text>
</comment>
<dbReference type="InterPro" id="IPR001930">
    <property type="entry name" value="Peptidase_M1"/>
</dbReference>
<feature type="domain" description="Aminopeptidase N-like N-terminal" evidence="14">
    <location>
        <begin position="86"/>
        <end position="218"/>
    </location>
</feature>
<dbReference type="Pfam" id="PF01433">
    <property type="entry name" value="Peptidase_M1"/>
    <property type="match status" value="1"/>
</dbReference>
<evidence type="ECO:0000256" key="10">
    <source>
        <dbReference type="ARBA" id="ARBA00022833"/>
    </source>
</evidence>
<dbReference type="GO" id="GO:0043171">
    <property type="term" value="P:peptide catabolic process"/>
    <property type="evidence" value="ECO:0007669"/>
    <property type="project" value="TreeGrafter"/>
</dbReference>
<dbReference type="GO" id="GO:0005615">
    <property type="term" value="C:extracellular space"/>
    <property type="evidence" value="ECO:0007669"/>
    <property type="project" value="TreeGrafter"/>
</dbReference>
<dbReference type="GO" id="GO:0008270">
    <property type="term" value="F:zinc ion binding"/>
    <property type="evidence" value="ECO:0007669"/>
    <property type="project" value="InterPro"/>
</dbReference>
<keyword evidence="16" id="KW-1185">Reference proteome</keyword>
<evidence type="ECO:0000256" key="4">
    <source>
        <dbReference type="ARBA" id="ARBA00012564"/>
    </source>
</evidence>
<dbReference type="CDD" id="cd09602">
    <property type="entry name" value="M1_APN"/>
    <property type="match status" value="1"/>
</dbReference>
<keyword evidence="12" id="KW-0732">Signal</keyword>
<organism evidence="15 16">
    <name type="scientific">Pedobacter nutrimenti</name>
    <dbReference type="NCBI Taxonomy" id="1241337"/>
    <lineage>
        <taxon>Bacteria</taxon>
        <taxon>Pseudomonadati</taxon>
        <taxon>Bacteroidota</taxon>
        <taxon>Sphingobacteriia</taxon>
        <taxon>Sphingobacteriales</taxon>
        <taxon>Sphingobacteriaceae</taxon>
        <taxon>Pedobacter</taxon>
    </lineage>
</organism>
<dbReference type="GO" id="GO:0042277">
    <property type="term" value="F:peptide binding"/>
    <property type="evidence" value="ECO:0007669"/>
    <property type="project" value="TreeGrafter"/>
</dbReference>
<dbReference type="GO" id="GO:0006508">
    <property type="term" value="P:proteolysis"/>
    <property type="evidence" value="ECO:0007669"/>
    <property type="project" value="UniProtKB-KW"/>
</dbReference>
<dbReference type="InterPro" id="IPR045357">
    <property type="entry name" value="Aminopeptidase_N-like_N"/>
</dbReference>
<feature type="chain" id="PRO_5016419523" description="Aminopeptidase N" evidence="12">
    <location>
        <begin position="25"/>
        <end position="862"/>
    </location>
</feature>
<accession>A0A318UBF8</accession>
<dbReference type="GO" id="GO:0016285">
    <property type="term" value="F:alanyl aminopeptidase activity"/>
    <property type="evidence" value="ECO:0007669"/>
    <property type="project" value="UniProtKB-EC"/>
</dbReference>
<dbReference type="Gene3D" id="1.10.390.10">
    <property type="entry name" value="Neutral Protease Domain 2"/>
    <property type="match status" value="1"/>
</dbReference>
<evidence type="ECO:0000256" key="11">
    <source>
        <dbReference type="ARBA" id="ARBA00023049"/>
    </source>
</evidence>